<dbReference type="Proteomes" id="UP001446205">
    <property type="component" value="Unassembled WGS sequence"/>
</dbReference>
<accession>A0ABU9DBJ7</accession>
<dbReference type="RefSeq" id="WP_341371946.1">
    <property type="nucleotide sequence ID" value="NZ_JBBPCO010000018.1"/>
</dbReference>
<evidence type="ECO:0000313" key="5">
    <source>
        <dbReference type="EMBL" id="MEK8090891.1"/>
    </source>
</evidence>
<dbReference type="PANTHER" id="PTHR36511">
    <property type="entry name" value="MERR FAMILY BACTERIAL REGULATORY PROTEIN"/>
    <property type="match status" value="1"/>
</dbReference>
<dbReference type="PROSITE" id="PS50943">
    <property type="entry name" value="HTH_CROC1"/>
    <property type="match status" value="1"/>
</dbReference>
<dbReference type="Pfam" id="PF01381">
    <property type="entry name" value="HTH_3"/>
    <property type="match status" value="1"/>
</dbReference>
<organism evidence="5 6">
    <name type="scientific">Thermithiobacillus plumbiphilus</name>
    <dbReference type="NCBI Taxonomy" id="1729899"/>
    <lineage>
        <taxon>Bacteria</taxon>
        <taxon>Pseudomonadati</taxon>
        <taxon>Pseudomonadota</taxon>
        <taxon>Acidithiobacillia</taxon>
        <taxon>Acidithiobacillales</taxon>
        <taxon>Thermithiobacillaceae</taxon>
        <taxon>Thermithiobacillus</taxon>
    </lineage>
</organism>
<keyword evidence="3" id="KW-0804">Transcription</keyword>
<reference evidence="5 6" key="1">
    <citation type="submission" date="2024-04" db="EMBL/GenBank/DDBJ databases">
        <authorList>
            <person name="Abashina T."/>
            <person name="Shaikin A."/>
        </authorList>
    </citation>
    <scope>NUCLEOTIDE SEQUENCE [LARGE SCALE GENOMIC DNA]</scope>
    <source>
        <strain evidence="5 6">AAFK</strain>
    </source>
</reference>
<proteinExistence type="predicted"/>
<evidence type="ECO:0000256" key="1">
    <source>
        <dbReference type="ARBA" id="ARBA00023015"/>
    </source>
</evidence>
<dbReference type="PANTHER" id="PTHR36511:SF4">
    <property type="entry name" value="ANTITOXIN MQSA"/>
    <property type="match status" value="1"/>
</dbReference>
<evidence type="ECO:0000313" key="6">
    <source>
        <dbReference type="Proteomes" id="UP001446205"/>
    </source>
</evidence>
<protein>
    <submittedName>
        <fullName evidence="5">Helix-turn-helix domain-containing protein</fullName>
    </submittedName>
</protein>
<gene>
    <name evidence="5" type="ORF">WOB96_14120</name>
</gene>
<dbReference type="SUPFAM" id="SSF47413">
    <property type="entry name" value="lambda repressor-like DNA-binding domains"/>
    <property type="match status" value="1"/>
</dbReference>
<evidence type="ECO:0000256" key="2">
    <source>
        <dbReference type="ARBA" id="ARBA00023125"/>
    </source>
</evidence>
<sequence>MTKRNIGQEILEGIQAIQRGEGRHYTVEVPTDVKAIREHTGLSQSAFAALLGVSPRTLQDWEQGRRQPSGAAKSLLFIAAKRPEVLREVFKDIPSAA</sequence>
<dbReference type="EMBL" id="JBBPCO010000018">
    <property type="protein sequence ID" value="MEK8090891.1"/>
    <property type="molecule type" value="Genomic_DNA"/>
</dbReference>
<comment type="caution">
    <text evidence="5">The sequence shown here is derived from an EMBL/GenBank/DDBJ whole genome shotgun (WGS) entry which is preliminary data.</text>
</comment>
<feature type="domain" description="HTH cro/C1-type" evidence="4">
    <location>
        <begin position="33"/>
        <end position="69"/>
    </location>
</feature>
<keyword evidence="2" id="KW-0238">DNA-binding</keyword>
<dbReference type="InterPro" id="IPR052359">
    <property type="entry name" value="HTH-type_reg/antitoxin"/>
</dbReference>
<dbReference type="InterPro" id="IPR001387">
    <property type="entry name" value="Cro/C1-type_HTH"/>
</dbReference>
<evidence type="ECO:0000259" key="4">
    <source>
        <dbReference type="PROSITE" id="PS50943"/>
    </source>
</evidence>
<dbReference type="Gene3D" id="1.10.260.40">
    <property type="entry name" value="lambda repressor-like DNA-binding domains"/>
    <property type="match status" value="1"/>
</dbReference>
<keyword evidence="1" id="KW-0805">Transcription regulation</keyword>
<name>A0ABU9DBJ7_9PROT</name>
<evidence type="ECO:0000256" key="3">
    <source>
        <dbReference type="ARBA" id="ARBA00023163"/>
    </source>
</evidence>
<keyword evidence="6" id="KW-1185">Reference proteome</keyword>
<dbReference type="SMART" id="SM00530">
    <property type="entry name" value="HTH_XRE"/>
    <property type="match status" value="1"/>
</dbReference>
<dbReference type="CDD" id="cd00093">
    <property type="entry name" value="HTH_XRE"/>
    <property type="match status" value="1"/>
</dbReference>
<dbReference type="InterPro" id="IPR010982">
    <property type="entry name" value="Lambda_DNA-bd_dom_sf"/>
</dbReference>